<dbReference type="PANTHER" id="PTHR43014:SF4">
    <property type="entry name" value="PYRIDINE NUCLEOTIDE-DISULFIDE OXIDOREDUCTASE RCLA-RELATED"/>
    <property type="match status" value="1"/>
</dbReference>
<protein>
    <submittedName>
        <fullName evidence="14">Pyridine nucleotide-disulfide oxidoreductase</fullName>
    </submittedName>
</protein>
<keyword evidence="15" id="KW-1185">Reference proteome</keyword>
<keyword evidence="4" id="KW-0521">NADP</keyword>
<comment type="cofactor">
    <cofactor evidence="9">
        <name>FAD</name>
        <dbReference type="ChEBI" id="CHEBI:57692"/>
    </cofactor>
    <text evidence="9">Binds 1 FAD per subunit.</text>
</comment>
<dbReference type="GO" id="GO:0050660">
    <property type="term" value="F:flavin adenine dinucleotide binding"/>
    <property type="evidence" value="ECO:0007669"/>
    <property type="project" value="TreeGrafter"/>
</dbReference>
<dbReference type="GO" id="GO:0003955">
    <property type="term" value="F:NAD(P)H dehydrogenase (quinone) activity"/>
    <property type="evidence" value="ECO:0007669"/>
    <property type="project" value="TreeGrafter"/>
</dbReference>
<evidence type="ECO:0000256" key="3">
    <source>
        <dbReference type="ARBA" id="ARBA00022827"/>
    </source>
</evidence>
<sequence>MKHQTDALIIGFGKAGKTLAPFLAQQGLKVIVVERSAHMYGGTCINVGCIPTKALAQQAHLAAQQGIRDRAVRQELYAQAIREKDELVSLLRNKNLRLVQDQPGVTVITGIASFETAHLVRVETELGSLLVEADRIFINTGAVPVIPAIPGIESSKVYTSAEILDLAKLPERLAIIGGGYIGFEFASIFAGFGTQVTIFEQGELFLPREDQDIAAEVQKVLEHKGIRIQLQTGVTQMEDHEETGLILHLSSSNRSEEWKGDAALIATGRKANTDELNLEAAGINKTARGFIQVDEKLQTNQPHIWALGDVNGGPQFTYISLDDYRIVKDQWFGSGHRTTLDRKFVPYSVFIDPPLSHVGLTESEALKQGYHVKVAQLPVTASTRARQLKQTEGLLKAVIDAETKQLLGFTMFGVESSEVVNIVSVFIRSGEPYTVLRDTIFTHPSMAELLNDLLSLILD</sequence>
<feature type="domain" description="FAD/NAD(P)-binding" evidence="13">
    <location>
        <begin position="6"/>
        <end position="319"/>
    </location>
</feature>
<evidence type="ECO:0000256" key="4">
    <source>
        <dbReference type="ARBA" id="ARBA00022857"/>
    </source>
</evidence>
<dbReference type="InterPro" id="IPR023753">
    <property type="entry name" value="FAD/NAD-binding_dom"/>
</dbReference>
<dbReference type="InterPro" id="IPR036188">
    <property type="entry name" value="FAD/NAD-bd_sf"/>
</dbReference>
<name>A0A3S0ASJ0_9BACL</name>
<dbReference type="RefSeq" id="WP_126139404.1">
    <property type="nucleotide sequence ID" value="NZ_RXHU01000006.1"/>
</dbReference>
<dbReference type="InterPro" id="IPR004099">
    <property type="entry name" value="Pyr_nucl-diS_OxRdtase_dimer"/>
</dbReference>
<dbReference type="Pfam" id="PF07992">
    <property type="entry name" value="Pyr_redox_2"/>
    <property type="match status" value="1"/>
</dbReference>
<dbReference type="GO" id="GO:0016668">
    <property type="term" value="F:oxidoreductase activity, acting on a sulfur group of donors, NAD(P) as acceptor"/>
    <property type="evidence" value="ECO:0007669"/>
    <property type="project" value="InterPro"/>
</dbReference>
<evidence type="ECO:0000256" key="9">
    <source>
        <dbReference type="PIRSR" id="PIRSR000350-3"/>
    </source>
</evidence>
<evidence type="ECO:0000313" key="15">
    <source>
        <dbReference type="Proteomes" id="UP000276128"/>
    </source>
</evidence>
<evidence type="ECO:0000256" key="8">
    <source>
        <dbReference type="PIRSR" id="PIRSR000350-2"/>
    </source>
</evidence>
<dbReference type="InterPro" id="IPR001100">
    <property type="entry name" value="Pyr_nuc-diS_OxRdtase"/>
</dbReference>
<evidence type="ECO:0000256" key="1">
    <source>
        <dbReference type="ARBA" id="ARBA00007532"/>
    </source>
</evidence>
<dbReference type="SUPFAM" id="SSF55424">
    <property type="entry name" value="FAD/NAD-linked reductases, dimerisation (C-terminal) domain"/>
    <property type="match status" value="1"/>
</dbReference>
<dbReference type="Proteomes" id="UP000276128">
    <property type="component" value="Unassembled WGS sequence"/>
</dbReference>
<evidence type="ECO:0000313" key="14">
    <source>
        <dbReference type="EMBL" id="RTE11592.1"/>
    </source>
</evidence>
<organism evidence="14 15">
    <name type="scientific">Paenibacillus whitsoniae</name>
    <dbReference type="NCBI Taxonomy" id="2496558"/>
    <lineage>
        <taxon>Bacteria</taxon>
        <taxon>Bacillati</taxon>
        <taxon>Bacillota</taxon>
        <taxon>Bacilli</taxon>
        <taxon>Bacillales</taxon>
        <taxon>Paenibacillaceae</taxon>
        <taxon>Paenibacillus</taxon>
    </lineage>
</organism>
<feature type="binding site" evidence="9">
    <location>
        <position position="309"/>
    </location>
    <ligand>
        <name>FAD</name>
        <dbReference type="ChEBI" id="CHEBI:57692"/>
    </ligand>
</feature>
<dbReference type="PIRSF" id="PIRSF000350">
    <property type="entry name" value="Mercury_reductase_MerA"/>
    <property type="match status" value="1"/>
</dbReference>
<feature type="binding site" evidence="9">
    <location>
        <position position="200"/>
    </location>
    <ligand>
        <name>NAD(+)</name>
        <dbReference type="ChEBI" id="CHEBI:57540"/>
    </ligand>
</feature>
<feature type="domain" description="Pyridine nucleotide-disulphide oxidoreductase dimerisation" evidence="12">
    <location>
        <begin position="345"/>
        <end position="451"/>
    </location>
</feature>
<evidence type="ECO:0000256" key="10">
    <source>
        <dbReference type="PIRSR" id="PIRSR000350-4"/>
    </source>
</evidence>
<keyword evidence="5 11" id="KW-0560">Oxidoreductase</keyword>
<dbReference type="PROSITE" id="PS00076">
    <property type="entry name" value="PYRIDINE_REDOX_1"/>
    <property type="match status" value="1"/>
</dbReference>
<dbReference type="Gene3D" id="3.50.50.60">
    <property type="entry name" value="FAD/NAD(P)-binding domain"/>
    <property type="match status" value="2"/>
</dbReference>
<feature type="active site" description="Proton acceptor" evidence="8">
    <location>
        <position position="443"/>
    </location>
</feature>
<dbReference type="EMBL" id="RXHU01000006">
    <property type="protein sequence ID" value="RTE11592.1"/>
    <property type="molecule type" value="Genomic_DNA"/>
</dbReference>
<evidence type="ECO:0000256" key="6">
    <source>
        <dbReference type="ARBA" id="ARBA00023157"/>
    </source>
</evidence>
<dbReference type="PRINTS" id="PR00368">
    <property type="entry name" value="FADPNR"/>
</dbReference>
<dbReference type="InterPro" id="IPR012999">
    <property type="entry name" value="Pyr_OxRdtase_I_AS"/>
</dbReference>
<keyword evidence="6" id="KW-1015">Disulfide bond</keyword>
<keyword evidence="9" id="KW-0520">NAD</keyword>
<evidence type="ECO:0000256" key="7">
    <source>
        <dbReference type="ARBA" id="ARBA00023284"/>
    </source>
</evidence>
<dbReference type="OrthoDB" id="9800167at2"/>
<feature type="binding site" evidence="9">
    <location>
        <position position="268"/>
    </location>
    <ligand>
        <name>NAD(+)</name>
        <dbReference type="ChEBI" id="CHEBI:57540"/>
    </ligand>
</feature>
<dbReference type="FunFam" id="3.30.390.30:FF:000001">
    <property type="entry name" value="Dihydrolipoyl dehydrogenase"/>
    <property type="match status" value="1"/>
</dbReference>
<evidence type="ECO:0000259" key="13">
    <source>
        <dbReference type="Pfam" id="PF07992"/>
    </source>
</evidence>
<dbReference type="Pfam" id="PF02852">
    <property type="entry name" value="Pyr_redox_dim"/>
    <property type="match status" value="1"/>
</dbReference>
<reference evidence="14 15" key="1">
    <citation type="submission" date="2018-12" db="EMBL/GenBank/DDBJ databases">
        <title>Bacillus ochoae sp. nov., Paenibacillus whitsoniae sp. nov., Paenibacillus spiritus sp. nov. Isolated from the Mars Exploration Rover during spacecraft assembly.</title>
        <authorList>
            <person name="Seuylemezian A."/>
            <person name="Vaishampayan P."/>
        </authorList>
    </citation>
    <scope>NUCLEOTIDE SEQUENCE [LARGE SCALE GENOMIC DNA]</scope>
    <source>
        <strain evidence="14 15">MER 54</strain>
    </source>
</reference>
<feature type="binding site" evidence="9">
    <location>
        <begin position="177"/>
        <end position="184"/>
    </location>
    <ligand>
        <name>NAD(+)</name>
        <dbReference type="ChEBI" id="CHEBI:57540"/>
    </ligand>
</feature>
<evidence type="ECO:0000256" key="2">
    <source>
        <dbReference type="ARBA" id="ARBA00022630"/>
    </source>
</evidence>
<keyword evidence="7 11" id="KW-0676">Redox-active center</keyword>
<feature type="binding site" evidence="9">
    <location>
        <position position="53"/>
    </location>
    <ligand>
        <name>FAD</name>
        <dbReference type="ChEBI" id="CHEBI:57692"/>
    </ligand>
</feature>
<dbReference type="PANTHER" id="PTHR43014">
    <property type="entry name" value="MERCURIC REDUCTASE"/>
    <property type="match status" value="1"/>
</dbReference>
<dbReference type="SUPFAM" id="SSF51905">
    <property type="entry name" value="FAD/NAD(P)-binding domain"/>
    <property type="match status" value="1"/>
</dbReference>
<gene>
    <name evidence="14" type="ORF">EJQ19_01280</name>
</gene>
<comment type="caution">
    <text evidence="14">The sequence shown here is derived from an EMBL/GenBank/DDBJ whole genome shotgun (WGS) entry which is preliminary data.</text>
</comment>
<keyword evidence="9" id="KW-0547">Nucleotide-binding</keyword>
<dbReference type="InterPro" id="IPR016156">
    <property type="entry name" value="FAD/NAD-linked_Rdtase_dimer_sf"/>
</dbReference>
<feature type="disulfide bond" description="Redox-active" evidence="10">
    <location>
        <begin position="44"/>
        <end position="49"/>
    </location>
</feature>
<dbReference type="Gene3D" id="3.30.390.30">
    <property type="match status" value="1"/>
</dbReference>
<evidence type="ECO:0000256" key="5">
    <source>
        <dbReference type="ARBA" id="ARBA00023002"/>
    </source>
</evidence>
<comment type="similarity">
    <text evidence="1 11">Belongs to the class-I pyridine nucleotide-disulfide oxidoreductase family.</text>
</comment>
<keyword evidence="3 9" id="KW-0274">FAD</keyword>
<keyword evidence="2 11" id="KW-0285">Flavoprotein</keyword>
<proteinExistence type="inferred from homology"/>
<dbReference type="PRINTS" id="PR00411">
    <property type="entry name" value="PNDRDTASEI"/>
</dbReference>
<dbReference type="AlphaFoldDB" id="A0A3S0ASJ0"/>
<evidence type="ECO:0000256" key="11">
    <source>
        <dbReference type="RuleBase" id="RU003691"/>
    </source>
</evidence>
<accession>A0A3S0ASJ0</accession>
<evidence type="ECO:0000259" key="12">
    <source>
        <dbReference type="Pfam" id="PF02852"/>
    </source>
</evidence>